<dbReference type="Gene3D" id="4.10.60.10">
    <property type="entry name" value="Zinc finger, CCHC-type"/>
    <property type="match status" value="1"/>
</dbReference>
<comment type="caution">
    <text evidence="4">The sequence shown here is derived from an EMBL/GenBank/DDBJ whole genome shotgun (WGS) entry which is preliminary data.</text>
</comment>
<feature type="compositionally biased region" description="Basic and acidic residues" evidence="2">
    <location>
        <begin position="172"/>
        <end position="181"/>
    </location>
</feature>
<evidence type="ECO:0000256" key="2">
    <source>
        <dbReference type="SAM" id="MobiDB-lite"/>
    </source>
</evidence>
<evidence type="ECO:0000259" key="3">
    <source>
        <dbReference type="PROSITE" id="PS50158"/>
    </source>
</evidence>
<keyword evidence="5" id="KW-1185">Reference proteome</keyword>
<feature type="compositionally biased region" description="Polar residues" evidence="2">
    <location>
        <begin position="83"/>
        <end position="92"/>
    </location>
</feature>
<keyword evidence="1" id="KW-0863">Zinc-finger</keyword>
<keyword evidence="1" id="KW-0479">Metal-binding</keyword>
<proteinExistence type="predicted"/>
<keyword evidence="1" id="KW-0862">Zinc</keyword>
<dbReference type="OrthoDB" id="7696379at2759"/>
<evidence type="ECO:0000313" key="4">
    <source>
        <dbReference type="EMBL" id="CAG5100648.1"/>
    </source>
</evidence>
<dbReference type="EMBL" id="CAJNRD030001122">
    <property type="protein sequence ID" value="CAG5100648.1"/>
    <property type="molecule type" value="Genomic_DNA"/>
</dbReference>
<dbReference type="Proteomes" id="UP000786811">
    <property type="component" value="Unassembled WGS sequence"/>
</dbReference>
<feature type="region of interest" description="Disordered" evidence="2">
    <location>
        <begin position="66"/>
        <end position="107"/>
    </location>
</feature>
<dbReference type="InterPro" id="IPR036875">
    <property type="entry name" value="Znf_CCHC_sf"/>
</dbReference>
<feature type="domain" description="CCHC-type" evidence="3">
    <location>
        <begin position="98"/>
        <end position="113"/>
    </location>
</feature>
<feature type="compositionally biased region" description="Low complexity" evidence="2">
    <location>
        <begin position="184"/>
        <end position="207"/>
    </location>
</feature>
<evidence type="ECO:0000256" key="1">
    <source>
        <dbReference type="PROSITE-ProRule" id="PRU00047"/>
    </source>
</evidence>
<feature type="compositionally biased region" description="Basic and acidic residues" evidence="2">
    <location>
        <begin position="152"/>
        <end position="164"/>
    </location>
</feature>
<sequence>MNKNESVNEFCERFDAIIREYETCGEGVELTKQEMRSAFYQAVTPGIPQLRDADLIKRTNSKEMTLEEIKSSREEEQQDDQNIKANRVNSGSRGREDRCHRCSGPGHWEQQCPWKEKGMWDCYECKKMTDHKASDHEKYPDRFRKRGGNTFRGKDFKKHDKTEYNKNQYRGRGLEKNEQKGVKSNKNNKSTKNTKSNYNNYKSANNNRDQKGKESLRREKVENVKKLKDSAIGREKESITSSFREEDLKKFRVKEARHRE</sequence>
<gene>
    <name evidence="4" type="ORF">HICCMSTLAB_LOCUS9721</name>
</gene>
<evidence type="ECO:0000313" key="5">
    <source>
        <dbReference type="Proteomes" id="UP000786811"/>
    </source>
</evidence>
<dbReference type="GO" id="GO:0008270">
    <property type="term" value="F:zinc ion binding"/>
    <property type="evidence" value="ECO:0007669"/>
    <property type="project" value="UniProtKB-KW"/>
</dbReference>
<feature type="compositionally biased region" description="Basic and acidic residues" evidence="2">
    <location>
        <begin position="208"/>
        <end position="260"/>
    </location>
</feature>
<dbReference type="PROSITE" id="PS50158">
    <property type="entry name" value="ZF_CCHC"/>
    <property type="match status" value="1"/>
</dbReference>
<name>A0A8J2HL79_COTCN</name>
<accession>A0A8J2HL79</accession>
<dbReference type="SUPFAM" id="SSF57756">
    <property type="entry name" value="Retrovirus zinc finger-like domains"/>
    <property type="match status" value="1"/>
</dbReference>
<protein>
    <recommendedName>
        <fullName evidence="3">CCHC-type domain-containing protein</fullName>
    </recommendedName>
</protein>
<feature type="region of interest" description="Disordered" evidence="2">
    <location>
        <begin position="131"/>
        <end position="260"/>
    </location>
</feature>
<dbReference type="AlphaFoldDB" id="A0A8J2HL79"/>
<dbReference type="InterPro" id="IPR001878">
    <property type="entry name" value="Znf_CCHC"/>
</dbReference>
<dbReference type="GO" id="GO:0003676">
    <property type="term" value="F:nucleic acid binding"/>
    <property type="evidence" value="ECO:0007669"/>
    <property type="project" value="InterPro"/>
</dbReference>
<feature type="compositionally biased region" description="Basic and acidic residues" evidence="2">
    <location>
        <begin position="131"/>
        <end position="142"/>
    </location>
</feature>
<reference evidence="4" key="1">
    <citation type="submission" date="2021-04" db="EMBL/GenBank/DDBJ databases">
        <authorList>
            <person name="Chebbi M.A.C M."/>
        </authorList>
    </citation>
    <scope>NUCLEOTIDE SEQUENCE</scope>
</reference>
<feature type="compositionally biased region" description="Basic and acidic residues" evidence="2">
    <location>
        <begin position="66"/>
        <end position="75"/>
    </location>
</feature>
<organism evidence="4 5">
    <name type="scientific">Cotesia congregata</name>
    <name type="common">Parasitoid wasp</name>
    <name type="synonym">Apanteles congregatus</name>
    <dbReference type="NCBI Taxonomy" id="51543"/>
    <lineage>
        <taxon>Eukaryota</taxon>
        <taxon>Metazoa</taxon>
        <taxon>Ecdysozoa</taxon>
        <taxon>Arthropoda</taxon>
        <taxon>Hexapoda</taxon>
        <taxon>Insecta</taxon>
        <taxon>Pterygota</taxon>
        <taxon>Neoptera</taxon>
        <taxon>Endopterygota</taxon>
        <taxon>Hymenoptera</taxon>
        <taxon>Apocrita</taxon>
        <taxon>Ichneumonoidea</taxon>
        <taxon>Braconidae</taxon>
        <taxon>Microgastrinae</taxon>
        <taxon>Cotesia</taxon>
    </lineage>
</organism>